<dbReference type="Proteomes" id="UP000012073">
    <property type="component" value="Unassembled WGS sequence"/>
</dbReference>
<dbReference type="GeneID" id="17326234"/>
<sequence>MIGHSSPLITHVCGLQKQKPASLEKVPFASPRPPTTPARYSSDRTLPDNQLFCAAFCVYLHSLGDHIHQSDKEDSRANWTE</sequence>
<name>R7QKK9_CHOCR</name>
<evidence type="ECO:0000313" key="3">
    <source>
        <dbReference type="Proteomes" id="UP000012073"/>
    </source>
</evidence>
<dbReference type="EMBL" id="HG001949">
    <property type="protein sequence ID" value="CDF38614.1"/>
    <property type="molecule type" value="Genomic_DNA"/>
</dbReference>
<evidence type="ECO:0000256" key="1">
    <source>
        <dbReference type="SAM" id="MobiDB-lite"/>
    </source>
</evidence>
<gene>
    <name evidence="2" type="ORF">CHC_T00006424001</name>
</gene>
<dbReference type="KEGG" id="ccp:CHC_T00006424001"/>
<keyword evidence="3" id="KW-1185">Reference proteome</keyword>
<organism evidence="2 3">
    <name type="scientific">Chondrus crispus</name>
    <name type="common">Carrageen Irish moss</name>
    <name type="synonym">Polymorpha crispa</name>
    <dbReference type="NCBI Taxonomy" id="2769"/>
    <lineage>
        <taxon>Eukaryota</taxon>
        <taxon>Rhodophyta</taxon>
        <taxon>Florideophyceae</taxon>
        <taxon>Rhodymeniophycidae</taxon>
        <taxon>Gigartinales</taxon>
        <taxon>Gigartinaceae</taxon>
        <taxon>Chondrus</taxon>
    </lineage>
</organism>
<proteinExistence type="predicted"/>
<dbReference type="RefSeq" id="XP_005718519.1">
    <property type="nucleotide sequence ID" value="XM_005718462.1"/>
</dbReference>
<dbReference type="AlphaFoldDB" id="R7QKK9"/>
<dbReference type="Gramene" id="CDF38614">
    <property type="protein sequence ID" value="CDF38614"/>
    <property type="gene ID" value="CHC_T00006424001"/>
</dbReference>
<accession>R7QKK9</accession>
<evidence type="ECO:0000313" key="2">
    <source>
        <dbReference type="EMBL" id="CDF38614.1"/>
    </source>
</evidence>
<feature type="region of interest" description="Disordered" evidence="1">
    <location>
        <begin position="23"/>
        <end position="43"/>
    </location>
</feature>
<reference evidence="3" key="1">
    <citation type="journal article" date="2013" name="Proc. Natl. Acad. Sci. U.S.A.">
        <title>Genome structure and metabolic features in the red seaweed Chondrus crispus shed light on evolution of the Archaeplastida.</title>
        <authorList>
            <person name="Collen J."/>
            <person name="Porcel B."/>
            <person name="Carre W."/>
            <person name="Ball S.G."/>
            <person name="Chaparro C."/>
            <person name="Tonon T."/>
            <person name="Barbeyron T."/>
            <person name="Michel G."/>
            <person name="Noel B."/>
            <person name="Valentin K."/>
            <person name="Elias M."/>
            <person name="Artiguenave F."/>
            <person name="Arun A."/>
            <person name="Aury J.M."/>
            <person name="Barbosa-Neto J.F."/>
            <person name="Bothwell J.H."/>
            <person name="Bouget F.Y."/>
            <person name="Brillet L."/>
            <person name="Cabello-Hurtado F."/>
            <person name="Capella-Gutierrez S."/>
            <person name="Charrier B."/>
            <person name="Cladiere L."/>
            <person name="Cock J.M."/>
            <person name="Coelho S.M."/>
            <person name="Colleoni C."/>
            <person name="Czjzek M."/>
            <person name="Da Silva C."/>
            <person name="Delage L."/>
            <person name="Denoeud F."/>
            <person name="Deschamps P."/>
            <person name="Dittami S.M."/>
            <person name="Gabaldon T."/>
            <person name="Gachon C.M."/>
            <person name="Groisillier A."/>
            <person name="Herve C."/>
            <person name="Jabbari K."/>
            <person name="Katinka M."/>
            <person name="Kloareg B."/>
            <person name="Kowalczyk N."/>
            <person name="Labadie K."/>
            <person name="Leblanc C."/>
            <person name="Lopez P.J."/>
            <person name="McLachlan D.H."/>
            <person name="Meslet-Cladiere L."/>
            <person name="Moustafa A."/>
            <person name="Nehr Z."/>
            <person name="Nyvall Collen P."/>
            <person name="Panaud O."/>
            <person name="Partensky F."/>
            <person name="Poulain J."/>
            <person name="Rensing S.A."/>
            <person name="Rousvoal S."/>
            <person name="Samson G."/>
            <person name="Symeonidi A."/>
            <person name="Weissenbach J."/>
            <person name="Zambounis A."/>
            <person name="Wincker P."/>
            <person name="Boyen C."/>
        </authorList>
    </citation>
    <scope>NUCLEOTIDE SEQUENCE [LARGE SCALE GENOMIC DNA]</scope>
    <source>
        <strain evidence="3">cv. Stackhouse</strain>
    </source>
</reference>
<protein>
    <submittedName>
        <fullName evidence="2">Uncharacterized protein</fullName>
    </submittedName>
</protein>